<reference evidence="1 2" key="1">
    <citation type="submission" date="2016-04" db="EMBL/GenBank/DDBJ databases">
        <title>Draft genome of Fonsecaea erecta CBS 125763.</title>
        <authorList>
            <person name="Weiss V.A."/>
            <person name="Vicente V.A."/>
            <person name="Raittz R.T."/>
            <person name="Moreno L.F."/>
            <person name="De Souza E.M."/>
            <person name="Pedrosa F.O."/>
            <person name="Steffens M.B."/>
            <person name="Faoro H."/>
            <person name="Tadra-Sfeir M.Z."/>
            <person name="Najafzadeh M.J."/>
            <person name="Felipe M.S."/>
            <person name="Teixeira M."/>
            <person name="Sun J."/>
            <person name="Xi L."/>
            <person name="Gomes R."/>
            <person name="De Azevedo C.M."/>
            <person name="Salgado C.G."/>
            <person name="Da Silva M.B."/>
            <person name="Nascimento M.F."/>
            <person name="Queiroz-Telles F."/>
            <person name="Attili D.S."/>
            <person name="Gorbushina A."/>
        </authorList>
    </citation>
    <scope>NUCLEOTIDE SEQUENCE [LARGE SCALE GENOMIC DNA]</scope>
    <source>
        <strain evidence="1 2">CBS 125763</strain>
    </source>
</reference>
<comment type="caution">
    <text evidence="1">The sequence shown here is derived from an EMBL/GenBank/DDBJ whole genome shotgun (WGS) entry which is preliminary data.</text>
</comment>
<dbReference type="Proteomes" id="UP000078343">
    <property type="component" value="Unassembled WGS sequence"/>
</dbReference>
<proteinExistence type="predicted"/>
<dbReference type="EMBL" id="LVYI01000006">
    <property type="protein sequence ID" value="OAP58045.1"/>
    <property type="molecule type" value="Genomic_DNA"/>
</dbReference>
<organism evidence="1 2">
    <name type="scientific">Fonsecaea erecta</name>
    <dbReference type="NCBI Taxonomy" id="1367422"/>
    <lineage>
        <taxon>Eukaryota</taxon>
        <taxon>Fungi</taxon>
        <taxon>Dikarya</taxon>
        <taxon>Ascomycota</taxon>
        <taxon>Pezizomycotina</taxon>
        <taxon>Eurotiomycetes</taxon>
        <taxon>Chaetothyriomycetidae</taxon>
        <taxon>Chaetothyriales</taxon>
        <taxon>Herpotrichiellaceae</taxon>
        <taxon>Fonsecaea</taxon>
    </lineage>
</organism>
<dbReference type="AlphaFoldDB" id="A0A178ZG68"/>
<dbReference type="STRING" id="1367422.A0A178ZG68"/>
<dbReference type="PANTHER" id="PTHR39596">
    <property type="match status" value="1"/>
</dbReference>
<accession>A0A178ZG68</accession>
<dbReference type="PANTHER" id="PTHR39596:SF2">
    <property type="entry name" value="HET DOMAIN PROTEIN (AFU_ORTHOLOGUE AFUA_1G17550)-RELATED"/>
    <property type="match status" value="1"/>
</dbReference>
<evidence type="ECO:0000313" key="1">
    <source>
        <dbReference type="EMBL" id="OAP58045.1"/>
    </source>
</evidence>
<evidence type="ECO:0008006" key="3">
    <source>
        <dbReference type="Google" id="ProtNLM"/>
    </source>
</evidence>
<keyword evidence="2" id="KW-1185">Reference proteome</keyword>
<dbReference type="RefSeq" id="XP_018691412.1">
    <property type="nucleotide sequence ID" value="XM_018838644.1"/>
</dbReference>
<sequence>MERLSTFIHKLPGKLSGISYFWIDTLCIPAYGKNQPELRRVAISKLRDTYANATAILVLDSWLLSSKIASRHDVDILTQIFASHWNRRLWTFQEGALAKSLYVQFADGAYDVDRGVKRLELMQDLTLEYTLKPPVFARYFSLRGFKRSARGCSMAVKLSALFAAFRHRQTSNPSDEAICLATLLELPIEEILLAPKEEKMELMWRLVTRVPRDFVFYTGDTFEQKGLRWAPRTLLRSESNYRGFEEAFAMTDMDWGDRMPWAEPTQNGLKAWLPGLIFVSIKISMAASIYLEDESGIVYRFVPTGSQREISGPRSKPESGGFCSHFYPSYGLVAFILNSEEPNMLEAGLCHQGLLVAIQKSKPEFISARKLCNGYCVRTSSDGGSGELGMLSKIEPSSRNLAGLKNPNKISSAVAARWTKRNTCWVVD</sequence>
<dbReference type="GeneID" id="30011303"/>
<protein>
    <recommendedName>
        <fullName evidence="3">Heterokaryon incompatibility domain-containing protein</fullName>
    </recommendedName>
</protein>
<evidence type="ECO:0000313" key="2">
    <source>
        <dbReference type="Proteomes" id="UP000078343"/>
    </source>
</evidence>
<gene>
    <name evidence="1" type="ORF">AYL99_07135</name>
</gene>
<name>A0A178ZG68_9EURO</name>
<dbReference type="OrthoDB" id="2426273at2759"/>